<dbReference type="RefSeq" id="WP_133054848.1">
    <property type="nucleotide sequence ID" value="NZ_LWBP01000243.1"/>
</dbReference>
<protein>
    <submittedName>
        <fullName evidence="2">Uncharacterized protein</fullName>
    </submittedName>
</protein>
<dbReference type="AlphaFoldDB" id="A0A1V9EKV7"/>
<evidence type="ECO:0000313" key="2">
    <source>
        <dbReference type="EMBL" id="OQP46778.1"/>
    </source>
</evidence>
<accession>A0A1V9EKV7</accession>
<comment type="caution">
    <text evidence="2">The sequence shown here is derived from an EMBL/GenBank/DDBJ whole genome shotgun (WGS) entry which is preliminary data.</text>
</comment>
<keyword evidence="1" id="KW-0812">Transmembrane</keyword>
<dbReference type="Proteomes" id="UP000192276">
    <property type="component" value="Unassembled WGS sequence"/>
</dbReference>
<proteinExistence type="predicted"/>
<evidence type="ECO:0000313" key="3">
    <source>
        <dbReference type="Proteomes" id="UP000192276"/>
    </source>
</evidence>
<sequence length="59" mass="6263">MENSNANILVKSVVTKPAAVPLAVILLITAALLIGDSFATDKETGEDTLIDNKKIIGRR</sequence>
<gene>
    <name evidence="2" type="ORF">A4R26_08700</name>
</gene>
<feature type="transmembrane region" description="Helical" evidence="1">
    <location>
        <begin position="20"/>
        <end position="39"/>
    </location>
</feature>
<organism evidence="2 3">
    <name type="scientific">Niastella populi</name>
    <dbReference type="NCBI Taxonomy" id="550983"/>
    <lineage>
        <taxon>Bacteria</taxon>
        <taxon>Pseudomonadati</taxon>
        <taxon>Bacteroidota</taxon>
        <taxon>Chitinophagia</taxon>
        <taxon>Chitinophagales</taxon>
        <taxon>Chitinophagaceae</taxon>
        <taxon>Niastella</taxon>
    </lineage>
</organism>
<keyword evidence="3" id="KW-1185">Reference proteome</keyword>
<dbReference type="STRING" id="550983.A4R26_08700"/>
<keyword evidence="1" id="KW-0472">Membrane</keyword>
<reference evidence="3" key="1">
    <citation type="submission" date="2016-04" db="EMBL/GenBank/DDBJ databases">
        <authorList>
            <person name="Chen L."/>
            <person name="Zhuang W."/>
            <person name="Wang G."/>
        </authorList>
    </citation>
    <scope>NUCLEOTIDE SEQUENCE [LARGE SCALE GENOMIC DNA]</scope>
    <source>
        <strain evidence="3">208</strain>
    </source>
</reference>
<name>A0A1V9EKV7_9BACT</name>
<keyword evidence="1" id="KW-1133">Transmembrane helix</keyword>
<evidence type="ECO:0000256" key="1">
    <source>
        <dbReference type="SAM" id="Phobius"/>
    </source>
</evidence>
<dbReference type="EMBL" id="LWBP01000243">
    <property type="protein sequence ID" value="OQP46778.1"/>
    <property type="molecule type" value="Genomic_DNA"/>
</dbReference>